<feature type="region of interest" description="Disordered" evidence="1">
    <location>
        <begin position="72"/>
        <end position="93"/>
    </location>
</feature>
<gene>
    <name evidence="3" type="ORF">G8E00_12550</name>
</gene>
<proteinExistence type="predicted"/>
<sequence>MFYKGVLQSYDQAFEAGKILLTDSNEVIDFSLHDLPNSALEPRIGERIKCVVDKSKDFACAKLIVRLDKKNAQQDIHPTPEKSHNDQEEMLQKQKDIQYQKQINNDVAVVLPEYVESLEKQIRELQNQLAEHRFNHQTVDYFETVLKAPIQPNRITTDFIDLGYDFVQPQVNHLHFNDPAESWFKKIKVLLNYKIYKPSKQFNTKLESENVIQAKKVKRPNQISYIVPLSLITVIMTGLMVHFGSIAYTQYQMHNLNQELKVQEYLKEQKLIIEEQKRIVEGKK</sequence>
<dbReference type="Proteomes" id="UP000502297">
    <property type="component" value="Chromosome"/>
</dbReference>
<name>A0A6G8RXN9_9GAMM</name>
<dbReference type="AlphaFoldDB" id="A0A6G8RXN9"/>
<dbReference type="EMBL" id="CP049801">
    <property type="protein sequence ID" value="QIO06712.1"/>
    <property type="molecule type" value="Genomic_DNA"/>
</dbReference>
<accession>A0A6G8RXN9</accession>
<protein>
    <submittedName>
        <fullName evidence="3">Uncharacterized protein</fullName>
    </submittedName>
</protein>
<reference evidence="3 4" key="1">
    <citation type="submission" date="2020-03" db="EMBL/GenBank/DDBJ databases">
        <authorList>
            <person name="Zhu W."/>
        </authorList>
    </citation>
    <scope>NUCLEOTIDE SEQUENCE [LARGE SCALE GENOMIC DNA]</scope>
    <source>
        <strain evidence="3 4">323-1</strain>
    </source>
</reference>
<keyword evidence="2" id="KW-0472">Membrane</keyword>
<feature type="transmembrane region" description="Helical" evidence="2">
    <location>
        <begin position="225"/>
        <end position="248"/>
    </location>
</feature>
<evidence type="ECO:0000256" key="2">
    <source>
        <dbReference type="SAM" id="Phobius"/>
    </source>
</evidence>
<keyword evidence="2" id="KW-0812">Transmembrane</keyword>
<dbReference type="KEGG" id="asha:G8E00_12550"/>
<dbReference type="RefSeq" id="WP_166225085.1">
    <property type="nucleotide sequence ID" value="NZ_CP049801.1"/>
</dbReference>
<evidence type="ECO:0000256" key="1">
    <source>
        <dbReference type="SAM" id="MobiDB-lite"/>
    </source>
</evidence>
<keyword evidence="2" id="KW-1133">Transmembrane helix</keyword>
<evidence type="ECO:0000313" key="4">
    <source>
        <dbReference type="Proteomes" id="UP000502297"/>
    </source>
</evidence>
<keyword evidence="4" id="KW-1185">Reference proteome</keyword>
<evidence type="ECO:0000313" key="3">
    <source>
        <dbReference type="EMBL" id="QIO06712.1"/>
    </source>
</evidence>
<organism evidence="3 4">
    <name type="scientific">Acinetobacter shaoyimingii</name>
    <dbReference type="NCBI Taxonomy" id="2715164"/>
    <lineage>
        <taxon>Bacteria</taxon>
        <taxon>Pseudomonadati</taxon>
        <taxon>Pseudomonadota</taxon>
        <taxon>Gammaproteobacteria</taxon>
        <taxon>Moraxellales</taxon>
        <taxon>Moraxellaceae</taxon>
        <taxon>Acinetobacter</taxon>
    </lineage>
</organism>